<dbReference type="Pfam" id="PF03073">
    <property type="entry name" value="TspO_MBR"/>
    <property type="match status" value="1"/>
</dbReference>
<dbReference type="PANTHER" id="PTHR10057:SF0">
    <property type="entry name" value="TRANSLOCATOR PROTEIN"/>
    <property type="match status" value="1"/>
</dbReference>
<evidence type="ECO:0000313" key="3">
    <source>
        <dbReference type="Proteomes" id="UP001196301"/>
    </source>
</evidence>
<dbReference type="PANTHER" id="PTHR10057">
    <property type="entry name" value="PERIPHERAL-TYPE BENZODIAZEPINE RECEPTOR"/>
    <property type="match status" value="1"/>
</dbReference>
<feature type="transmembrane region" description="Helical" evidence="1">
    <location>
        <begin position="87"/>
        <end position="106"/>
    </location>
</feature>
<dbReference type="InterPro" id="IPR004307">
    <property type="entry name" value="TspO_MBR"/>
</dbReference>
<gene>
    <name evidence="2" type="ORF">KQI20_08580</name>
</gene>
<dbReference type="Proteomes" id="UP001196301">
    <property type="component" value="Unassembled WGS sequence"/>
</dbReference>
<evidence type="ECO:0000256" key="1">
    <source>
        <dbReference type="SAM" id="Phobius"/>
    </source>
</evidence>
<evidence type="ECO:0000313" key="2">
    <source>
        <dbReference type="EMBL" id="MBU5336492.1"/>
    </source>
</evidence>
<feature type="transmembrane region" description="Helical" evidence="1">
    <location>
        <begin position="112"/>
        <end position="132"/>
    </location>
</feature>
<keyword evidence="1" id="KW-0472">Membrane</keyword>
<dbReference type="PIRSF" id="PIRSF005859">
    <property type="entry name" value="PBR"/>
    <property type="match status" value="1"/>
</dbReference>
<comment type="caution">
    <text evidence="2">The sequence shown here is derived from an EMBL/GenBank/DDBJ whole genome shotgun (WGS) entry which is preliminary data.</text>
</comment>
<keyword evidence="1" id="KW-0812">Transmembrane</keyword>
<feature type="transmembrane region" description="Helical" evidence="1">
    <location>
        <begin position="144"/>
        <end position="163"/>
    </location>
</feature>
<keyword evidence="1" id="KW-1133">Transmembrane helix</keyword>
<reference evidence="2 3" key="1">
    <citation type="submission" date="2021-06" db="EMBL/GenBank/DDBJ databases">
        <authorList>
            <person name="Sun Q."/>
            <person name="Li D."/>
        </authorList>
    </citation>
    <scope>NUCLEOTIDE SEQUENCE [LARGE SCALE GENOMIC DNA]</scope>
    <source>
        <strain evidence="2 3">N19</strain>
    </source>
</reference>
<feature type="transmembrane region" description="Helical" evidence="1">
    <location>
        <begin position="54"/>
        <end position="75"/>
    </location>
</feature>
<protein>
    <submittedName>
        <fullName evidence="2">Tryptophan-rich sensory protein</fullName>
    </submittedName>
</protein>
<organism evidence="2 3">
    <name type="scientific">Intestinibacter bartlettii</name>
    <dbReference type="NCBI Taxonomy" id="261299"/>
    <lineage>
        <taxon>Bacteria</taxon>
        <taxon>Bacillati</taxon>
        <taxon>Bacillota</taxon>
        <taxon>Clostridia</taxon>
        <taxon>Peptostreptococcales</taxon>
        <taxon>Peptostreptococcaceae</taxon>
        <taxon>Intestinibacter</taxon>
    </lineage>
</organism>
<keyword evidence="3" id="KW-1185">Reference proteome</keyword>
<dbReference type="CDD" id="cd15904">
    <property type="entry name" value="TSPO_MBR"/>
    <property type="match status" value="1"/>
</dbReference>
<sequence>MIISVKEIKKFIICVAIPLLTGLLSSTIAVLLSQTTFEEQYSQLIKPGFAPPTAAYPIVWSILYVLMGISAYIITSSKKSTMKVNDAMFLYYVQLVLNFLWSILFFGLNLRFVALIESILLTFILAIMIYRFYKIDQRASIINIPYLLWMVFVNFLSYFIWILNK</sequence>
<proteinExistence type="predicted"/>
<name>A0ABS6DXN3_9FIRM</name>
<dbReference type="EMBL" id="JAHLOQ010000021">
    <property type="protein sequence ID" value="MBU5336492.1"/>
    <property type="molecule type" value="Genomic_DNA"/>
</dbReference>
<accession>A0ABS6DXN3</accession>
<feature type="transmembrane region" description="Helical" evidence="1">
    <location>
        <begin position="12"/>
        <end position="34"/>
    </location>
</feature>